<comment type="cofactor">
    <cofactor evidence="1">
        <name>a divalent metal cation</name>
        <dbReference type="ChEBI" id="CHEBI:60240"/>
    </cofactor>
</comment>
<dbReference type="Pfam" id="PF13359">
    <property type="entry name" value="DDE_Tnp_4"/>
    <property type="match status" value="1"/>
</dbReference>
<evidence type="ECO:0000313" key="6">
    <source>
        <dbReference type="Proteomes" id="UP000005408"/>
    </source>
</evidence>
<evidence type="ECO:0000256" key="1">
    <source>
        <dbReference type="ARBA" id="ARBA00001968"/>
    </source>
</evidence>
<dbReference type="Proteomes" id="UP000005408">
    <property type="component" value="Unassembled WGS sequence"/>
</dbReference>
<dbReference type="PANTHER" id="PTHR23080">
    <property type="entry name" value="THAP DOMAIN PROTEIN"/>
    <property type="match status" value="1"/>
</dbReference>
<accession>A0A8W8LTR7</accession>
<dbReference type="Pfam" id="PF13613">
    <property type="entry name" value="HTH_Tnp_4"/>
    <property type="match status" value="1"/>
</dbReference>
<dbReference type="GO" id="GO:0046872">
    <property type="term" value="F:metal ion binding"/>
    <property type="evidence" value="ECO:0007669"/>
    <property type="project" value="UniProtKB-KW"/>
</dbReference>
<keyword evidence="6" id="KW-1185">Reference proteome</keyword>
<evidence type="ECO:0008006" key="7">
    <source>
        <dbReference type="Google" id="ProtNLM"/>
    </source>
</evidence>
<protein>
    <recommendedName>
        <fullName evidence="7">DDE Tnp4 domain-containing protein</fullName>
    </recommendedName>
</protein>
<feature type="domain" description="DDE Tnp4" evidence="3">
    <location>
        <begin position="234"/>
        <end position="397"/>
    </location>
</feature>
<reference evidence="5" key="1">
    <citation type="submission" date="2022-08" db="UniProtKB">
        <authorList>
            <consortium name="EnsemblMetazoa"/>
        </authorList>
    </citation>
    <scope>IDENTIFICATION</scope>
    <source>
        <strain evidence="5">05x7-T-G4-1.051#20</strain>
    </source>
</reference>
<dbReference type="AlphaFoldDB" id="A0A8W8LTR7"/>
<evidence type="ECO:0000256" key="2">
    <source>
        <dbReference type="ARBA" id="ARBA00022723"/>
    </source>
</evidence>
<proteinExistence type="predicted"/>
<keyword evidence="2" id="KW-0479">Metal-binding</keyword>
<dbReference type="PANTHER" id="PTHR23080:SF133">
    <property type="entry name" value="SI:CH211-262I1.5-RELATED"/>
    <property type="match status" value="1"/>
</dbReference>
<evidence type="ECO:0000259" key="3">
    <source>
        <dbReference type="Pfam" id="PF13359"/>
    </source>
</evidence>
<dbReference type="InterPro" id="IPR027805">
    <property type="entry name" value="Transposase_HTH_dom"/>
</dbReference>
<evidence type="ECO:0000313" key="5">
    <source>
        <dbReference type="EnsemblMetazoa" id="G29671.4:cds"/>
    </source>
</evidence>
<dbReference type="EnsemblMetazoa" id="G29671.4">
    <property type="protein sequence ID" value="G29671.4:cds"/>
    <property type="gene ID" value="G29671"/>
</dbReference>
<feature type="domain" description="Transposase Helix-turn-helix" evidence="4">
    <location>
        <begin position="156"/>
        <end position="204"/>
    </location>
</feature>
<evidence type="ECO:0000259" key="4">
    <source>
        <dbReference type="Pfam" id="PF13613"/>
    </source>
</evidence>
<organism evidence="5 6">
    <name type="scientific">Magallana gigas</name>
    <name type="common">Pacific oyster</name>
    <name type="synonym">Crassostrea gigas</name>
    <dbReference type="NCBI Taxonomy" id="29159"/>
    <lineage>
        <taxon>Eukaryota</taxon>
        <taxon>Metazoa</taxon>
        <taxon>Spiralia</taxon>
        <taxon>Lophotrochozoa</taxon>
        <taxon>Mollusca</taxon>
        <taxon>Bivalvia</taxon>
        <taxon>Autobranchia</taxon>
        <taxon>Pteriomorphia</taxon>
        <taxon>Ostreida</taxon>
        <taxon>Ostreoidea</taxon>
        <taxon>Ostreidae</taxon>
        <taxon>Magallana</taxon>
    </lineage>
</organism>
<dbReference type="InterPro" id="IPR027806">
    <property type="entry name" value="HARBI1_dom"/>
</dbReference>
<name>A0A8W8LTR7_MAGGI</name>
<sequence>MQGSLCVVGLQEHFIRCAEDTSQRRFCNGERARLKEDAVPSVFPFTSTTSKRRQLVTRIPSQPSICDYQGVQHEIIVESSNDETENLEIELTPDELVSNESVQCTLLGRFSIENIRTDPKAINYYTGFSNYDHFQFFFYCLGPAASDLKNQPTIISPLDQLFLTVIKLRQAKEDYELSLMFEISESTVSKIIVMWINFMYFQLKELDIWPSREIIDKNMPEDFQKKFPTTRVILDATEIPIQKPSDVNAQSITWSSYKHRNTLKTMIGCTPRGAVSFISESFGGSASNRQIIECSNIIKPESNMFLPKDSIMADRGIMVQDLFAPMDVYVNTPTMLKGKSQLEPKDVVRDRRIASKRIHVERVIGLSKTYKILSHPLPSSKCVLGSRIVFVCFSLSNFRKPIVDGYA</sequence>